<dbReference type="AlphaFoldDB" id="V2XAB9"/>
<keyword evidence="2" id="KW-1185">Reference proteome</keyword>
<reference evidence="1 2" key="1">
    <citation type="journal article" date="2014" name="BMC Genomics">
        <title>Genome and secretome analysis of the hemibiotrophic fungal pathogen, Moniliophthora roreri, which causes frosty pod rot disease of cacao: mechanisms of the biotrophic and necrotrophic phases.</title>
        <authorList>
            <person name="Meinhardt L.W."/>
            <person name="Costa G.G.L."/>
            <person name="Thomazella D.P.T."/>
            <person name="Teixeira P.J.P.L."/>
            <person name="Carazzolle M.F."/>
            <person name="Schuster S.C."/>
            <person name="Carlson J.E."/>
            <person name="Guiltinan M.J."/>
            <person name="Mieczkowski P."/>
            <person name="Farmer A."/>
            <person name="Ramaraj T."/>
            <person name="Crozier J."/>
            <person name="Davis R.E."/>
            <person name="Shao J."/>
            <person name="Melnick R.L."/>
            <person name="Pereira G.A.G."/>
            <person name="Bailey B.A."/>
        </authorList>
    </citation>
    <scope>NUCLEOTIDE SEQUENCE [LARGE SCALE GENOMIC DNA]</scope>
    <source>
        <strain evidence="1 2">MCA 2997</strain>
    </source>
</reference>
<evidence type="ECO:0000313" key="2">
    <source>
        <dbReference type="Proteomes" id="UP000017559"/>
    </source>
</evidence>
<dbReference type="HOGENOM" id="CLU_2812981_0_0_1"/>
<dbReference type="EMBL" id="AWSO01000420">
    <property type="protein sequence ID" value="ESK90667.1"/>
    <property type="molecule type" value="Genomic_DNA"/>
</dbReference>
<proteinExistence type="predicted"/>
<evidence type="ECO:0000313" key="1">
    <source>
        <dbReference type="EMBL" id="ESK90667.1"/>
    </source>
</evidence>
<accession>V2XAB9</accession>
<dbReference type="Proteomes" id="UP000017559">
    <property type="component" value="Unassembled WGS sequence"/>
</dbReference>
<name>V2XAB9_MONRO</name>
<sequence length="67" mass="7617">MFSGVYRQFYKQISSISSFLNHKLGYRDKYSVIASKVVAQQIPTVGLFVSMESLMENLLPSNVEDHS</sequence>
<dbReference type="KEGG" id="mrr:Moror_4131"/>
<organism evidence="1 2">
    <name type="scientific">Moniliophthora roreri (strain MCA 2997)</name>
    <name type="common">Cocoa frosty pod rot fungus</name>
    <name type="synonym">Crinipellis roreri</name>
    <dbReference type="NCBI Taxonomy" id="1381753"/>
    <lineage>
        <taxon>Eukaryota</taxon>
        <taxon>Fungi</taxon>
        <taxon>Dikarya</taxon>
        <taxon>Basidiomycota</taxon>
        <taxon>Agaricomycotina</taxon>
        <taxon>Agaricomycetes</taxon>
        <taxon>Agaricomycetidae</taxon>
        <taxon>Agaricales</taxon>
        <taxon>Marasmiineae</taxon>
        <taxon>Marasmiaceae</taxon>
        <taxon>Moniliophthora</taxon>
    </lineage>
</organism>
<protein>
    <submittedName>
        <fullName evidence="1">Uncharacterized protein</fullName>
    </submittedName>
</protein>
<comment type="caution">
    <text evidence="1">The sequence shown here is derived from an EMBL/GenBank/DDBJ whole genome shotgun (WGS) entry which is preliminary data.</text>
</comment>
<gene>
    <name evidence="1" type="ORF">Moror_4131</name>
</gene>